<keyword evidence="4" id="KW-1185">Reference proteome</keyword>
<dbReference type="Proteomes" id="UP000318582">
    <property type="component" value="Unassembled WGS sequence"/>
</dbReference>
<dbReference type="Pfam" id="PF19050">
    <property type="entry name" value="PhoD_2"/>
    <property type="match status" value="1"/>
</dbReference>
<feature type="compositionally biased region" description="Basic and acidic residues" evidence="1">
    <location>
        <begin position="1"/>
        <end position="18"/>
    </location>
</feature>
<sequence length="831" mass="94274">MARGEYSYDRDRDDDKKLDKKWKKKGNRSGSDDDSGDDDNGSDHRNKDRKDKKHSDDEDNDHRQKNQKDRRYKKKNDDDSDNDSNDDERGHRQHKKQDDRPRYEDNLVGGMARASVNDGEERDQRSQPYGSYNRDDSRTTQGAGDYGRQRFDQPEPSRLSQRYDQSDVHVQGQYSNQPDRYQQSQMHETPSRLQEQRYEQTDVYRPTYTQPEAYGDARPYAKQRPTGSERYGVEEQQPYIIPAQGYGGPAHAQQPAHAAFAAPFNFVGPLLRFHDINTDRREWTGSVLIVARERPSQTPVCAYGDGHSQPQNAPVTELTTFGDNVFYRFDLVVPMTQGTDKAITYIINGGHRYTFYVPPLGVDCRVMGMSCNGFSSDVTDPEAEGGITPLWKDVMRRHKENPFHVMLGGGDQLYMDPIFTSNDHILKWLQIEGRDAKAMHPFDDEIRDSVEKFCFNNYVRSFGEDVMKDAFATIPYAFLWDDHDIFDGYGSYPKWLADCPIFHGIYATTRNFYLLFQQHTTDANRPRERDYIIGAGASYSFIKHLGPSVAVLGLDTRSERNLDQVVSPETWRQAFDALQTRVRPTVKHLVVMVAIPVVWPRLKAADAAVGGLGNFLAFATGKLSAFSAIPVPGMFPGIGEAIGKSGLYKSIMGVFGEPELADDLTDHWTNERHEVERTTMIQRFQSFAQARNIRVTFLSGDVHCCGVGWLRSKTTSAADIRTDPRTMYQIVSSAIINVPPPGMVIGMLHRNSGEVEVDANTVDEMITGVFSEDVDGKVLEDGANKILGRRNWCSFEFDQRAGDLNWTIWVERVDRSVDAKGYGVKVAPLSK</sequence>
<feature type="compositionally biased region" description="Polar residues" evidence="1">
    <location>
        <begin position="172"/>
        <end position="193"/>
    </location>
</feature>
<name>A0A507DPP3_9FUNG</name>
<feature type="domain" description="PhoD-like phosphatase" evidence="2">
    <location>
        <begin position="338"/>
        <end position="795"/>
    </location>
</feature>
<dbReference type="GO" id="GO:0016020">
    <property type="term" value="C:membrane"/>
    <property type="evidence" value="ECO:0007669"/>
    <property type="project" value="TreeGrafter"/>
</dbReference>
<evidence type="ECO:0000313" key="3">
    <source>
        <dbReference type="EMBL" id="TPX53699.1"/>
    </source>
</evidence>
<dbReference type="InterPro" id="IPR038607">
    <property type="entry name" value="PhoD-like_sf"/>
</dbReference>
<evidence type="ECO:0000259" key="2">
    <source>
        <dbReference type="Pfam" id="PF19050"/>
    </source>
</evidence>
<evidence type="ECO:0000256" key="1">
    <source>
        <dbReference type="SAM" id="MobiDB-lite"/>
    </source>
</evidence>
<reference evidence="3 4" key="1">
    <citation type="journal article" date="2019" name="Sci. Rep.">
        <title>Comparative genomics of chytrid fungi reveal insights into the obligate biotrophic and pathogenic lifestyle of Synchytrium endobioticum.</title>
        <authorList>
            <person name="van de Vossenberg B.T.L.H."/>
            <person name="Warris S."/>
            <person name="Nguyen H.D.T."/>
            <person name="van Gent-Pelzer M.P.E."/>
            <person name="Joly D.L."/>
            <person name="van de Geest H.C."/>
            <person name="Bonants P.J.M."/>
            <person name="Smith D.S."/>
            <person name="Levesque C.A."/>
            <person name="van der Lee T.A.J."/>
        </authorList>
    </citation>
    <scope>NUCLEOTIDE SEQUENCE [LARGE SCALE GENOMIC DNA]</scope>
    <source>
        <strain evidence="3 4">CBS 809.83</strain>
    </source>
</reference>
<dbReference type="InterPro" id="IPR018946">
    <property type="entry name" value="PhoD-like_MPP"/>
</dbReference>
<dbReference type="EMBL" id="QEAQ01000206">
    <property type="protein sequence ID" value="TPX53699.1"/>
    <property type="molecule type" value="Genomic_DNA"/>
</dbReference>
<feature type="compositionally biased region" description="Basic and acidic residues" evidence="1">
    <location>
        <begin position="96"/>
        <end position="105"/>
    </location>
</feature>
<protein>
    <recommendedName>
        <fullName evidence="2">PhoD-like phosphatase domain-containing protein</fullName>
    </recommendedName>
</protein>
<organism evidence="3 4">
    <name type="scientific">Powellomyces hirtus</name>
    <dbReference type="NCBI Taxonomy" id="109895"/>
    <lineage>
        <taxon>Eukaryota</taxon>
        <taxon>Fungi</taxon>
        <taxon>Fungi incertae sedis</taxon>
        <taxon>Chytridiomycota</taxon>
        <taxon>Chytridiomycota incertae sedis</taxon>
        <taxon>Chytridiomycetes</taxon>
        <taxon>Spizellomycetales</taxon>
        <taxon>Powellomycetaceae</taxon>
        <taxon>Powellomyces</taxon>
    </lineage>
</organism>
<accession>A0A507DPP3</accession>
<feature type="region of interest" description="Disordered" evidence="1">
    <location>
        <begin position="1"/>
        <end position="231"/>
    </location>
</feature>
<dbReference type="Gene3D" id="3.60.21.70">
    <property type="entry name" value="PhoD-like phosphatase"/>
    <property type="match status" value="1"/>
</dbReference>
<dbReference type="SUPFAM" id="SSF56300">
    <property type="entry name" value="Metallo-dependent phosphatases"/>
    <property type="match status" value="1"/>
</dbReference>
<dbReference type="PANTHER" id="PTHR46689">
    <property type="entry name" value="MEMBRANE PROTEIN, PUTATIVE-RELATED"/>
    <property type="match status" value="1"/>
</dbReference>
<proteinExistence type="predicted"/>
<dbReference type="InterPro" id="IPR043904">
    <property type="entry name" value="PhoD_2-like"/>
</dbReference>
<dbReference type="STRING" id="109895.A0A507DPP3"/>
<feature type="compositionally biased region" description="Basic and acidic residues" evidence="1">
    <location>
        <begin position="41"/>
        <end position="69"/>
    </location>
</feature>
<dbReference type="PANTHER" id="PTHR46689:SF1">
    <property type="entry name" value="PHOD-LIKE PHOSPHATASE DOMAIN-CONTAINING PROTEIN"/>
    <property type="match status" value="1"/>
</dbReference>
<evidence type="ECO:0000313" key="4">
    <source>
        <dbReference type="Proteomes" id="UP000318582"/>
    </source>
</evidence>
<dbReference type="AlphaFoldDB" id="A0A507DPP3"/>
<gene>
    <name evidence="3" type="ORF">PhCBS80983_g06225</name>
</gene>
<comment type="caution">
    <text evidence="3">The sequence shown here is derived from an EMBL/GenBank/DDBJ whole genome shotgun (WGS) entry which is preliminary data.</text>
</comment>
<dbReference type="InterPro" id="IPR029052">
    <property type="entry name" value="Metallo-depent_PP-like"/>
</dbReference>
<dbReference type="CDD" id="cd07389">
    <property type="entry name" value="MPP_PhoD"/>
    <property type="match status" value="1"/>
</dbReference>